<accession>A0A0F9TNG3</accession>
<comment type="caution">
    <text evidence="1">The sequence shown here is derived from an EMBL/GenBank/DDBJ whole genome shotgun (WGS) entry which is preliminary data.</text>
</comment>
<name>A0A0F9TNG3_9ZZZZ</name>
<dbReference type="AlphaFoldDB" id="A0A0F9TNG3"/>
<evidence type="ECO:0000313" key="1">
    <source>
        <dbReference type="EMBL" id="KKN50651.1"/>
    </source>
</evidence>
<dbReference type="EMBL" id="LAZR01001102">
    <property type="protein sequence ID" value="KKN50651.1"/>
    <property type="molecule type" value="Genomic_DNA"/>
</dbReference>
<evidence type="ECO:0008006" key="2">
    <source>
        <dbReference type="Google" id="ProtNLM"/>
    </source>
</evidence>
<protein>
    <recommendedName>
        <fullName evidence="2">YqgF/RNase H-like domain-containing protein</fullName>
    </recommendedName>
</protein>
<sequence>MIHTVSIDPGVNEIGIAAWSGTELAGAALIKKNGDWLSLVRDATSWVLDWAMDVNIVVIEKPQVYRQHLLKGDPNDLISLAVVVGAIANDFKREWPSVHVELLLPREWKGQTPKKVSVERTQRALTAAETRRVELPKTKSLHHNVWDSVGIGLHWVRGK</sequence>
<dbReference type="Gene3D" id="3.30.420.10">
    <property type="entry name" value="Ribonuclease H-like superfamily/Ribonuclease H"/>
    <property type="match status" value="1"/>
</dbReference>
<dbReference type="GO" id="GO:0003676">
    <property type="term" value="F:nucleic acid binding"/>
    <property type="evidence" value="ECO:0007669"/>
    <property type="project" value="InterPro"/>
</dbReference>
<dbReference type="InterPro" id="IPR036397">
    <property type="entry name" value="RNaseH_sf"/>
</dbReference>
<gene>
    <name evidence="1" type="ORF">LCGC14_0630780</name>
</gene>
<organism evidence="1">
    <name type="scientific">marine sediment metagenome</name>
    <dbReference type="NCBI Taxonomy" id="412755"/>
    <lineage>
        <taxon>unclassified sequences</taxon>
        <taxon>metagenomes</taxon>
        <taxon>ecological metagenomes</taxon>
    </lineage>
</organism>
<proteinExistence type="predicted"/>
<reference evidence="1" key="1">
    <citation type="journal article" date="2015" name="Nature">
        <title>Complex archaea that bridge the gap between prokaryotes and eukaryotes.</title>
        <authorList>
            <person name="Spang A."/>
            <person name="Saw J.H."/>
            <person name="Jorgensen S.L."/>
            <person name="Zaremba-Niedzwiedzka K."/>
            <person name="Martijn J."/>
            <person name="Lind A.E."/>
            <person name="van Eijk R."/>
            <person name="Schleper C."/>
            <person name="Guy L."/>
            <person name="Ettema T.J."/>
        </authorList>
    </citation>
    <scope>NUCLEOTIDE SEQUENCE</scope>
</reference>